<protein>
    <recommendedName>
        <fullName evidence="2">DUF7775 domain-containing protein</fullName>
    </recommendedName>
</protein>
<dbReference type="RefSeq" id="XP_016970297.2">
    <property type="nucleotide sequence ID" value="XM_017114808.2"/>
</dbReference>
<keyword evidence="1" id="KW-0812">Transmembrane</keyword>
<reference evidence="4" key="1">
    <citation type="journal article" date="2021" name="Elife">
        <title>Highly contiguous assemblies of 101 drosophilid genomes.</title>
        <authorList>
            <person name="Kim B.Y."/>
            <person name="Wang J.R."/>
            <person name="Miller D.E."/>
            <person name="Barmina O."/>
            <person name="Delaney E."/>
            <person name="Thompson A."/>
            <person name="Comeault A.A."/>
            <person name="Peede D."/>
            <person name="D'Agostino E.R."/>
            <person name="Pelaez J."/>
            <person name="Aguilar J.M."/>
            <person name="Haji D."/>
            <person name="Matsunaga T."/>
            <person name="Armstrong E.E."/>
            <person name="Zych M."/>
            <person name="Ogawa Y."/>
            <person name="Stamenkovic-Radak M."/>
            <person name="Jelic M."/>
            <person name="Veselinovic M.S."/>
            <person name="Tanaskovic M."/>
            <person name="Eric P."/>
            <person name="Gao J.J."/>
            <person name="Katoh T.K."/>
            <person name="Toda M.J."/>
            <person name="Watabe H."/>
            <person name="Watada M."/>
            <person name="Davis J.S."/>
            <person name="Moyle L.C."/>
            <person name="Manoli G."/>
            <person name="Bertolini E."/>
            <person name="Kostal V."/>
            <person name="Hawley R.S."/>
            <person name="Takahashi A."/>
            <person name="Jones C.D."/>
            <person name="Price D.K."/>
            <person name="Whiteman N."/>
            <person name="Kopp A."/>
            <person name="Matute D.R."/>
            <person name="Petrov D.A."/>
        </authorList>
    </citation>
    <scope>NUCLEOTIDE SEQUENCE [LARGE SCALE GENOMIC DNA]</scope>
</reference>
<dbReference type="Pfam" id="PF24985">
    <property type="entry name" value="DUF7775"/>
    <property type="match status" value="1"/>
</dbReference>
<dbReference type="PANTHER" id="PTHR41152:SF8">
    <property type="entry name" value="AT26438P-RELATED"/>
    <property type="match status" value="1"/>
</dbReference>
<dbReference type="GeneID" id="108038088"/>
<evidence type="ECO:0000259" key="2">
    <source>
        <dbReference type="Pfam" id="PF24985"/>
    </source>
</evidence>
<evidence type="ECO:0000313" key="3">
    <source>
        <dbReference type="EnsemblMetazoa" id="XP_016970297.2"/>
    </source>
</evidence>
<keyword evidence="1" id="KW-0472">Membrane</keyword>
<sequence>MISKSMYWIRGRRWNSGTESEFLIYQPDSLRPVLFLFYTLETVFNMFCMGFHIEGFMTVDMETLHWDGQSLQYFYLVTFYIFMVWTPFQSIGICTGHRPNVCVEIWKSLAAAIAFIIISLTTMWDAERQFHLFFDTEVKEVSGKYNAPVPVHRFFYYMRGQSISSLACGLLYMLHATIMIDVKLTTDLNNGEHGGNHMPIPLFVMGGMVHRKLNSYEWFREFCENNTIDL</sequence>
<name>A0ABM5GVU2_DRORH</name>
<keyword evidence="1" id="KW-1133">Transmembrane helix</keyword>
<dbReference type="PANTHER" id="PTHR41152">
    <property type="entry name" value="AT26438P-RELATED"/>
    <property type="match status" value="1"/>
</dbReference>
<dbReference type="Proteomes" id="UP001652680">
    <property type="component" value="Unassembled WGS sequence"/>
</dbReference>
<evidence type="ECO:0000313" key="4">
    <source>
        <dbReference type="Proteomes" id="UP001652680"/>
    </source>
</evidence>
<feature type="transmembrane region" description="Helical" evidence="1">
    <location>
        <begin position="33"/>
        <end position="53"/>
    </location>
</feature>
<feature type="transmembrane region" description="Helical" evidence="1">
    <location>
        <begin position="105"/>
        <end position="124"/>
    </location>
</feature>
<dbReference type="EnsemblMetazoa" id="XM_017114808.2">
    <property type="protein sequence ID" value="XP_016970297.2"/>
    <property type="gene ID" value="LOC108038088"/>
</dbReference>
<reference evidence="3" key="2">
    <citation type="submission" date="2025-05" db="UniProtKB">
        <authorList>
            <consortium name="EnsemblMetazoa"/>
        </authorList>
    </citation>
    <scope>IDENTIFICATION</scope>
</reference>
<keyword evidence="4" id="KW-1185">Reference proteome</keyword>
<feature type="transmembrane region" description="Helical" evidence="1">
    <location>
        <begin position="73"/>
        <end position="93"/>
    </location>
</feature>
<accession>A0ABM5GVU2</accession>
<evidence type="ECO:0000256" key="1">
    <source>
        <dbReference type="SAM" id="Phobius"/>
    </source>
</evidence>
<proteinExistence type="predicted"/>
<feature type="domain" description="DUF7775" evidence="2">
    <location>
        <begin position="31"/>
        <end position="185"/>
    </location>
</feature>
<organism evidence="3 4">
    <name type="scientific">Drosophila rhopaloa</name>
    <name type="common">Fruit fly</name>
    <dbReference type="NCBI Taxonomy" id="1041015"/>
    <lineage>
        <taxon>Eukaryota</taxon>
        <taxon>Metazoa</taxon>
        <taxon>Ecdysozoa</taxon>
        <taxon>Arthropoda</taxon>
        <taxon>Hexapoda</taxon>
        <taxon>Insecta</taxon>
        <taxon>Pterygota</taxon>
        <taxon>Neoptera</taxon>
        <taxon>Endopterygota</taxon>
        <taxon>Diptera</taxon>
        <taxon>Brachycera</taxon>
        <taxon>Muscomorpha</taxon>
        <taxon>Ephydroidea</taxon>
        <taxon>Drosophilidae</taxon>
        <taxon>Drosophila</taxon>
        <taxon>Sophophora</taxon>
    </lineage>
</organism>
<dbReference type="InterPro" id="IPR056677">
    <property type="entry name" value="DUF7775"/>
</dbReference>